<protein>
    <submittedName>
        <fullName evidence="2">2Fe-2S iron-sulfur cluster binding domain-containing protein</fullName>
    </submittedName>
</protein>
<comment type="caution">
    <text evidence="2">The sequence shown here is derived from an EMBL/GenBank/DDBJ whole genome shotgun (WGS) entry which is preliminary data.</text>
</comment>
<dbReference type="Pfam" id="PF00111">
    <property type="entry name" value="Fer2"/>
    <property type="match status" value="1"/>
</dbReference>
<feature type="domain" description="2Fe-2S ferredoxin-type" evidence="1">
    <location>
        <begin position="19"/>
        <end position="89"/>
    </location>
</feature>
<accession>A0ABT4K091</accession>
<dbReference type="InterPro" id="IPR001041">
    <property type="entry name" value="2Fe-2S_ferredoxin-type"/>
</dbReference>
<dbReference type="Proteomes" id="UP001149719">
    <property type="component" value="Unassembled WGS sequence"/>
</dbReference>
<dbReference type="SUPFAM" id="SSF54292">
    <property type="entry name" value="2Fe-2S ferredoxin-like"/>
    <property type="match status" value="1"/>
</dbReference>
<evidence type="ECO:0000259" key="1">
    <source>
        <dbReference type="PROSITE" id="PS51085"/>
    </source>
</evidence>
<evidence type="ECO:0000313" key="2">
    <source>
        <dbReference type="EMBL" id="MCZ2723438.1"/>
    </source>
</evidence>
<proteinExistence type="predicted"/>
<name>A0ABT4K091_9GAMM</name>
<dbReference type="InterPro" id="IPR036010">
    <property type="entry name" value="2Fe-2S_ferredoxin-like_sf"/>
</dbReference>
<reference evidence="2" key="1">
    <citation type="submission" date="2022-12" db="EMBL/GenBank/DDBJ databases">
        <title>Marinomonas 15G1-11 sp. nov, isolated from marine algae.</title>
        <authorList>
            <person name="Butt M."/>
            <person name="Choi D.G."/>
            <person name="Kim J.M."/>
            <person name="Lee J.K."/>
            <person name="Baek J.H."/>
            <person name="Jeon C.O."/>
        </authorList>
    </citation>
    <scope>NUCLEOTIDE SEQUENCE</scope>
    <source>
        <strain evidence="2">15G1-11</strain>
    </source>
</reference>
<dbReference type="CDD" id="cd00207">
    <property type="entry name" value="fer2"/>
    <property type="match status" value="1"/>
</dbReference>
<keyword evidence="3" id="KW-1185">Reference proteome</keyword>
<dbReference type="EMBL" id="JAPUBN010000021">
    <property type="protein sequence ID" value="MCZ2723438.1"/>
    <property type="molecule type" value="Genomic_DNA"/>
</dbReference>
<evidence type="ECO:0000313" key="3">
    <source>
        <dbReference type="Proteomes" id="UP001149719"/>
    </source>
</evidence>
<dbReference type="PROSITE" id="PS51085">
    <property type="entry name" value="2FE2S_FER_2"/>
    <property type="match status" value="1"/>
</dbReference>
<dbReference type="Gene3D" id="3.10.20.30">
    <property type="match status" value="1"/>
</dbReference>
<dbReference type="RefSeq" id="WP_269127555.1">
    <property type="nucleotide sequence ID" value="NZ_JAPUBN010000021.1"/>
</dbReference>
<sequence>MKSHLFVSASASGSSVECSRIVFNGESVRYTLGDNLLSTLLEQGVKVPYGCRAGVCRACEVFNETTQETLLCCQTQIIQPLTLRSYVPMATVSMKINRIERFSDYAFQVEISGPIDHVFGLPVDLHCSEQKKIRVYVESDALEPLIFAINPLLSPMHQLFLDSIQEGDTIKVNVAKSANVRTVSRFQQLTLDRFALGLILVNQSQISLNTWQDYFMKESIKDVSSVIVDDVAGGELIKVKKWLSAQSTKQGFSRGQWIIQGSQLSPNVWNQIIIDFQLNPNKVTFFL</sequence>
<organism evidence="2 3">
    <name type="scientific">Marinomonas phaeophyticola</name>
    <dbReference type="NCBI Taxonomy" id="3004091"/>
    <lineage>
        <taxon>Bacteria</taxon>
        <taxon>Pseudomonadati</taxon>
        <taxon>Pseudomonadota</taxon>
        <taxon>Gammaproteobacteria</taxon>
        <taxon>Oceanospirillales</taxon>
        <taxon>Oceanospirillaceae</taxon>
        <taxon>Marinomonas</taxon>
    </lineage>
</organism>
<gene>
    <name evidence="2" type="ORF">O1D97_17935</name>
</gene>
<dbReference type="InterPro" id="IPR012675">
    <property type="entry name" value="Beta-grasp_dom_sf"/>
</dbReference>